<accession>A0A3D9DRI8</accession>
<feature type="compositionally biased region" description="Basic residues" evidence="5">
    <location>
        <begin position="1"/>
        <end position="12"/>
    </location>
</feature>
<dbReference type="EMBL" id="QRDJ01000013">
    <property type="protein sequence ID" value="REC93327.1"/>
    <property type="molecule type" value="Genomic_DNA"/>
</dbReference>
<dbReference type="Gene3D" id="3.10.450.230">
    <property type="entry name" value="VirB8 protein"/>
    <property type="match status" value="1"/>
</dbReference>
<proteinExistence type="predicted"/>
<comment type="caution">
    <text evidence="8">The sequence shown here is derived from an EMBL/GenBank/DDBJ whole genome shotgun (WGS) entry which is preliminary data.</text>
</comment>
<evidence type="ECO:0000256" key="5">
    <source>
        <dbReference type="SAM" id="MobiDB-lite"/>
    </source>
</evidence>
<gene>
    <name evidence="8" type="ORF">C8D72_3486</name>
</gene>
<sequence length="260" mass="29103">MKNNPFKRRSKQQKMQENRQAVEDQNTPDGGKLSKEAQRLIEESRDFEKSKAENADRKSKLAFKIAMGAGAIAVVEAIALASLVPLKTVEPYVIRVDNATGFTDVQRPLADAVDTNEAMNRFFVRTYVNARESYDWNSIESDFSRVRLMSTADVFSRYSNIVQSDEGVLEVLGERARAVVNIKNITFIDSGKQTVAQVRFSKSFQSNDGTPLTGRSGGEWLASLTFNYPNADLSDVERAINPLNFRVNSYRLDRVSGGDQ</sequence>
<keyword evidence="9" id="KW-1185">Reference proteome</keyword>
<evidence type="ECO:0000256" key="6">
    <source>
        <dbReference type="SAM" id="Phobius"/>
    </source>
</evidence>
<keyword evidence="4 6" id="KW-0472">Membrane</keyword>
<reference evidence="8 9" key="1">
    <citation type="submission" date="2018-07" db="EMBL/GenBank/DDBJ databases">
        <title>Genomic Encyclopedia of Type Strains, Phase IV (KMG-IV): sequencing the most valuable type-strain genomes for metagenomic binning, comparative biology and taxonomic classification.</title>
        <authorList>
            <person name="Goeker M."/>
        </authorList>
    </citation>
    <scope>NUCLEOTIDE SEQUENCE [LARGE SCALE GENOMIC DNA]</scope>
    <source>
        <strain evidence="8 9">DSM 14324</strain>
    </source>
</reference>
<comment type="subcellular location">
    <subcellularLocation>
        <location evidence="1">Membrane</location>
        <topology evidence="1">Single-pass membrane protein</topology>
    </subcellularLocation>
</comment>
<keyword evidence="2 6" id="KW-0812">Transmembrane</keyword>
<feature type="region of interest" description="Disordered" evidence="5">
    <location>
        <begin position="1"/>
        <end position="53"/>
    </location>
</feature>
<evidence type="ECO:0000259" key="7">
    <source>
        <dbReference type="Pfam" id="PF04335"/>
    </source>
</evidence>
<evidence type="ECO:0000256" key="3">
    <source>
        <dbReference type="ARBA" id="ARBA00022989"/>
    </source>
</evidence>
<feature type="transmembrane region" description="Helical" evidence="6">
    <location>
        <begin position="61"/>
        <end position="84"/>
    </location>
</feature>
<dbReference type="AlphaFoldDB" id="A0A3D9DRI8"/>
<feature type="compositionally biased region" description="Basic and acidic residues" evidence="5">
    <location>
        <begin position="32"/>
        <end position="53"/>
    </location>
</feature>
<evidence type="ECO:0000256" key="1">
    <source>
        <dbReference type="ARBA" id="ARBA00004167"/>
    </source>
</evidence>
<dbReference type="InterPro" id="IPR007430">
    <property type="entry name" value="VirB8"/>
</dbReference>
<dbReference type="GO" id="GO:0030255">
    <property type="term" value="P:protein secretion by the type IV secretion system"/>
    <property type="evidence" value="ECO:0007669"/>
    <property type="project" value="InterPro"/>
</dbReference>
<feature type="domain" description="Bacterial virulence protein VirB8" evidence="7">
    <location>
        <begin position="44"/>
        <end position="254"/>
    </location>
</feature>
<dbReference type="GO" id="GO:0016020">
    <property type="term" value="C:membrane"/>
    <property type="evidence" value="ECO:0007669"/>
    <property type="project" value="UniProtKB-SubCell"/>
</dbReference>
<protein>
    <submittedName>
        <fullName evidence="8">Type IV secretion system protein VirB8</fullName>
    </submittedName>
</protein>
<dbReference type="InterPro" id="IPR026264">
    <property type="entry name" value="VirB8/PtlE"/>
</dbReference>
<evidence type="ECO:0000313" key="8">
    <source>
        <dbReference type="EMBL" id="REC93327.1"/>
    </source>
</evidence>
<dbReference type="PIRSF" id="PIRSF003299">
    <property type="entry name" value="VirB8_PtlE"/>
    <property type="match status" value="1"/>
</dbReference>
<keyword evidence="3 6" id="KW-1133">Transmembrane helix</keyword>
<dbReference type="InterPro" id="IPR032710">
    <property type="entry name" value="NTF2-like_dom_sf"/>
</dbReference>
<name>A0A3D9DRI8_9GAMM</name>
<dbReference type="Proteomes" id="UP000256334">
    <property type="component" value="Unassembled WGS sequence"/>
</dbReference>
<dbReference type="Pfam" id="PF04335">
    <property type="entry name" value="VirB8"/>
    <property type="match status" value="1"/>
</dbReference>
<dbReference type="SUPFAM" id="SSF54427">
    <property type="entry name" value="NTF2-like"/>
    <property type="match status" value="1"/>
</dbReference>
<dbReference type="OrthoDB" id="7366154at2"/>
<evidence type="ECO:0000256" key="2">
    <source>
        <dbReference type="ARBA" id="ARBA00022692"/>
    </source>
</evidence>
<dbReference type="RefSeq" id="WP_115855694.1">
    <property type="nucleotide sequence ID" value="NZ_QRDJ01000013.1"/>
</dbReference>
<evidence type="ECO:0000256" key="4">
    <source>
        <dbReference type="ARBA" id="ARBA00023136"/>
    </source>
</evidence>
<dbReference type="CDD" id="cd16424">
    <property type="entry name" value="VirB8"/>
    <property type="match status" value="1"/>
</dbReference>
<evidence type="ECO:0000313" key="9">
    <source>
        <dbReference type="Proteomes" id="UP000256334"/>
    </source>
</evidence>
<organism evidence="8 9">
    <name type="scientific">Kushneria indalinina DSM 14324</name>
    <dbReference type="NCBI Taxonomy" id="1122140"/>
    <lineage>
        <taxon>Bacteria</taxon>
        <taxon>Pseudomonadati</taxon>
        <taxon>Pseudomonadota</taxon>
        <taxon>Gammaproteobacteria</taxon>
        <taxon>Oceanospirillales</taxon>
        <taxon>Halomonadaceae</taxon>
        <taxon>Kushneria</taxon>
    </lineage>
</organism>